<keyword evidence="3" id="KW-1185">Reference proteome</keyword>
<dbReference type="InterPro" id="IPR018959">
    <property type="entry name" value="DUF1989"/>
</dbReference>
<dbReference type="RefSeq" id="WP_189993525.1">
    <property type="nucleotide sequence ID" value="NZ_BMZS01000011.1"/>
</dbReference>
<name>A0A918XWJ7_9PROT</name>
<protein>
    <recommendedName>
        <fullName evidence="1">DUF1989 domain-containing protein</fullName>
    </recommendedName>
</protein>
<dbReference type="PANTHER" id="PTHR31527">
    <property type="entry name" value="RE64534P"/>
    <property type="match status" value="1"/>
</dbReference>
<comment type="caution">
    <text evidence="2">The sequence shown here is derived from an EMBL/GenBank/DDBJ whole genome shotgun (WGS) entry which is preliminary data.</text>
</comment>
<accession>A0A918XWJ7</accession>
<feature type="domain" description="DUF1989" evidence="1">
    <location>
        <begin position="10"/>
        <end position="173"/>
    </location>
</feature>
<dbReference type="Proteomes" id="UP000630353">
    <property type="component" value="Unassembled WGS sequence"/>
</dbReference>
<evidence type="ECO:0000259" key="1">
    <source>
        <dbReference type="Pfam" id="PF09347"/>
    </source>
</evidence>
<organism evidence="2 3">
    <name type="scientific">Thalassobaculum fulvum</name>
    <dbReference type="NCBI Taxonomy" id="1633335"/>
    <lineage>
        <taxon>Bacteria</taxon>
        <taxon>Pseudomonadati</taxon>
        <taxon>Pseudomonadota</taxon>
        <taxon>Alphaproteobacteria</taxon>
        <taxon>Rhodospirillales</taxon>
        <taxon>Thalassobaculaceae</taxon>
        <taxon>Thalassobaculum</taxon>
    </lineage>
</organism>
<proteinExistence type="predicted"/>
<dbReference type="PANTHER" id="PTHR31527:SF0">
    <property type="entry name" value="RE64534P"/>
    <property type="match status" value="1"/>
</dbReference>
<reference evidence="2" key="1">
    <citation type="journal article" date="2014" name="Int. J. Syst. Evol. Microbiol.">
        <title>Complete genome sequence of Corynebacterium casei LMG S-19264T (=DSM 44701T), isolated from a smear-ripened cheese.</title>
        <authorList>
            <consortium name="US DOE Joint Genome Institute (JGI-PGF)"/>
            <person name="Walter F."/>
            <person name="Albersmeier A."/>
            <person name="Kalinowski J."/>
            <person name="Ruckert C."/>
        </authorList>
    </citation>
    <scope>NUCLEOTIDE SEQUENCE</scope>
    <source>
        <strain evidence="2">KCTC 42651</strain>
    </source>
</reference>
<dbReference type="AlphaFoldDB" id="A0A918XWJ7"/>
<evidence type="ECO:0000313" key="2">
    <source>
        <dbReference type="EMBL" id="GHD59184.1"/>
    </source>
</evidence>
<reference evidence="2" key="2">
    <citation type="submission" date="2020-09" db="EMBL/GenBank/DDBJ databases">
        <authorList>
            <person name="Sun Q."/>
            <person name="Kim S."/>
        </authorList>
    </citation>
    <scope>NUCLEOTIDE SEQUENCE</scope>
    <source>
        <strain evidence="2">KCTC 42651</strain>
    </source>
</reference>
<dbReference type="EMBL" id="BMZS01000011">
    <property type="protein sequence ID" value="GHD59184.1"/>
    <property type="molecule type" value="Genomic_DNA"/>
</dbReference>
<gene>
    <name evidence="2" type="ORF">GCM10017083_42990</name>
</gene>
<sequence length="202" mass="21753">MAAFAGDLKTIPARFGAAIPVDKGRELVVVNTHGTQVMDCWAFSRADVSEFMSMEHTRSKLSKVVPAVGDALVTTRRRPILTVTEDTSPGVHDTLLCACSPEIYEEHGCAPGHRSCEQNLHEALAEIGLSCPCTPPPFNLFMNVAVGPANEVVRDAPKSKPGDYIRLRAEMDAVVVLSACPQDVTVINGPGRTPREVQYAVV</sequence>
<evidence type="ECO:0000313" key="3">
    <source>
        <dbReference type="Proteomes" id="UP000630353"/>
    </source>
</evidence>
<dbReference type="Pfam" id="PF09347">
    <property type="entry name" value="DUF1989"/>
    <property type="match status" value="1"/>
</dbReference>